<dbReference type="Gene3D" id="1.10.8.60">
    <property type="match status" value="1"/>
</dbReference>
<sequence length="348" mass="37819">MSLMPLHEILAHDIRSLRRGEPGHVRHPESLRAIRLADKAARGALPVLIAAEPGSGATALARAIHMTGPRKGRPFVILRCDGAPGGAEACDAALEKGLREARGGTLCVEDAERLPAAAQARLRDALGVREQTRRVPRSDARIVATTGAALDEEVRRGRFREDLYYRLQIQPIVLRPLRAEPGLAADWARVFMRLFAREEGRPVAELTPEALDLLRRYDWPGNLRQLENAVFRAVALAEGPALTPAEFPQIAARAGGGPLPLSPRPGRTFASPPPDAAPPRQDLRDPGTLSLVGEGGELRTLAELEAEAIRFALTHYSGRMSAISRRLGIGRSTLYRKLKELGLDHEAA</sequence>
<evidence type="ECO:0000256" key="6">
    <source>
        <dbReference type="ARBA" id="ARBA00022840"/>
    </source>
</evidence>
<dbReference type="PANTHER" id="PTHR32071:SF95">
    <property type="entry name" value="DNA-BINDING TRANSCRIPTIONAL REGULATOR NTRC"/>
    <property type="match status" value="1"/>
</dbReference>
<dbReference type="GO" id="GO:0005524">
    <property type="term" value="F:ATP binding"/>
    <property type="evidence" value="ECO:0007669"/>
    <property type="project" value="UniProtKB-KW"/>
</dbReference>
<evidence type="ECO:0000256" key="3">
    <source>
        <dbReference type="ARBA" id="ARBA00022491"/>
    </source>
</evidence>
<dbReference type="PROSITE" id="PS00688">
    <property type="entry name" value="SIGMA54_INTERACT_3"/>
    <property type="match status" value="1"/>
</dbReference>
<proteinExistence type="predicted"/>
<organism evidence="14 15">
    <name type="scientific">Microvirga thermotolerans</name>
    <dbReference type="NCBI Taxonomy" id="2651334"/>
    <lineage>
        <taxon>Bacteria</taxon>
        <taxon>Pseudomonadati</taxon>
        <taxon>Pseudomonadota</taxon>
        <taxon>Alphaproteobacteria</taxon>
        <taxon>Hyphomicrobiales</taxon>
        <taxon>Methylobacteriaceae</taxon>
        <taxon>Microvirga</taxon>
    </lineage>
</organism>
<evidence type="ECO:0000259" key="13">
    <source>
        <dbReference type="PROSITE" id="PS50045"/>
    </source>
</evidence>
<keyword evidence="8" id="KW-0805">Transcription regulation</keyword>
<dbReference type="KEGG" id="mico:GDR74_03905"/>
<keyword evidence="10" id="KW-0010">Activator</keyword>
<dbReference type="InterPro" id="IPR009057">
    <property type="entry name" value="Homeodomain-like_sf"/>
</dbReference>
<dbReference type="CDD" id="cd00009">
    <property type="entry name" value="AAA"/>
    <property type="match status" value="1"/>
</dbReference>
<dbReference type="AlphaFoldDB" id="A0A5P9JVF5"/>
<dbReference type="Proteomes" id="UP000325614">
    <property type="component" value="Chromosome"/>
</dbReference>
<keyword evidence="2" id="KW-0963">Cytoplasm</keyword>
<evidence type="ECO:0000256" key="8">
    <source>
        <dbReference type="ARBA" id="ARBA00023015"/>
    </source>
</evidence>
<gene>
    <name evidence="14" type="ORF">GDR74_03905</name>
</gene>
<feature type="domain" description="Sigma-54 factor interaction" evidence="13">
    <location>
        <begin position="32"/>
        <end position="235"/>
    </location>
</feature>
<evidence type="ECO:0000256" key="2">
    <source>
        <dbReference type="ARBA" id="ARBA00022490"/>
    </source>
</evidence>
<dbReference type="GO" id="GO:0005737">
    <property type="term" value="C:cytoplasm"/>
    <property type="evidence" value="ECO:0007669"/>
    <property type="project" value="UniProtKB-SubCell"/>
</dbReference>
<dbReference type="GO" id="GO:0006355">
    <property type="term" value="P:regulation of DNA-templated transcription"/>
    <property type="evidence" value="ECO:0007669"/>
    <property type="project" value="InterPro"/>
</dbReference>
<evidence type="ECO:0000256" key="1">
    <source>
        <dbReference type="ARBA" id="ARBA00004496"/>
    </source>
</evidence>
<keyword evidence="5" id="KW-0547">Nucleotide-binding</keyword>
<keyword evidence="6" id="KW-0067">ATP-binding</keyword>
<comment type="subcellular location">
    <subcellularLocation>
        <location evidence="1">Cytoplasm</location>
    </subcellularLocation>
</comment>
<evidence type="ECO:0000256" key="9">
    <source>
        <dbReference type="ARBA" id="ARBA00023125"/>
    </source>
</evidence>
<protein>
    <recommendedName>
        <fullName evidence="13">Sigma-54 factor interaction domain-containing protein</fullName>
    </recommendedName>
</protein>
<dbReference type="PROSITE" id="PS50045">
    <property type="entry name" value="SIGMA54_INTERACT_4"/>
    <property type="match status" value="1"/>
</dbReference>
<keyword evidence="15" id="KW-1185">Reference proteome</keyword>
<dbReference type="Pfam" id="PF02954">
    <property type="entry name" value="HTH_8"/>
    <property type="match status" value="1"/>
</dbReference>
<evidence type="ECO:0000256" key="4">
    <source>
        <dbReference type="ARBA" id="ARBA00022553"/>
    </source>
</evidence>
<evidence type="ECO:0000256" key="5">
    <source>
        <dbReference type="ARBA" id="ARBA00022741"/>
    </source>
</evidence>
<dbReference type="GO" id="GO:0000160">
    <property type="term" value="P:phosphorelay signal transduction system"/>
    <property type="evidence" value="ECO:0007669"/>
    <property type="project" value="UniProtKB-KW"/>
</dbReference>
<evidence type="ECO:0000313" key="15">
    <source>
        <dbReference type="Proteomes" id="UP000325614"/>
    </source>
</evidence>
<reference evidence="14 15" key="1">
    <citation type="submission" date="2019-10" db="EMBL/GenBank/DDBJ databases">
        <title>Isolation, Identification of Microvirga thermotolerans HR1, a novel thermophilic bacterium and Comparative Genomics of the genus Microvirga.</title>
        <authorList>
            <person name="Li J."/>
            <person name="Zhang W."/>
            <person name="Lin M."/>
            <person name="Wang J."/>
        </authorList>
    </citation>
    <scope>NUCLEOTIDE SEQUENCE [LARGE SCALE GENOMIC DNA]</scope>
    <source>
        <strain evidence="14 15">HR1</strain>
    </source>
</reference>
<dbReference type="SUPFAM" id="SSF52540">
    <property type="entry name" value="P-loop containing nucleoside triphosphate hydrolases"/>
    <property type="match status" value="1"/>
</dbReference>
<evidence type="ECO:0000256" key="10">
    <source>
        <dbReference type="ARBA" id="ARBA00023159"/>
    </source>
</evidence>
<feature type="region of interest" description="Disordered" evidence="12">
    <location>
        <begin position="253"/>
        <end position="288"/>
    </location>
</feature>
<evidence type="ECO:0000256" key="7">
    <source>
        <dbReference type="ARBA" id="ARBA00023012"/>
    </source>
</evidence>
<accession>A0A5P9JVF5</accession>
<dbReference type="Pfam" id="PF00158">
    <property type="entry name" value="Sigma54_activat"/>
    <property type="match status" value="1"/>
</dbReference>
<dbReference type="Gene3D" id="1.10.10.60">
    <property type="entry name" value="Homeodomain-like"/>
    <property type="match status" value="1"/>
</dbReference>
<dbReference type="Pfam" id="PF25601">
    <property type="entry name" value="AAA_lid_14"/>
    <property type="match status" value="1"/>
</dbReference>
<keyword evidence="3" id="KW-0678">Repressor</keyword>
<name>A0A5P9JVF5_9HYPH</name>
<dbReference type="PANTHER" id="PTHR32071">
    <property type="entry name" value="TRANSCRIPTIONAL REGULATORY PROTEIN"/>
    <property type="match status" value="1"/>
</dbReference>
<dbReference type="InterPro" id="IPR002078">
    <property type="entry name" value="Sigma_54_int"/>
</dbReference>
<keyword evidence="4" id="KW-0597">Phosphoprotein</keyword>
<dbReference type="Gene3D" id="3.40.50.300">
    <property type="entry name" value="P-loop containing nucleotide triphosphate hydrolases"/>
    <property type="match status" value="1"/>
</dbReference>
<evidence type="ECO:0000256" key="12">
    <source>
        <dbReference type="SAM" id="MobiDB-lite"/>
    </source>
</evidence>
<dbReference type="PRINTS" id="PR01590">
    <property type="entry name" value="HTHFIS"/>
</dbReference>
<dbReference type="InterPro" id="IPR002197">
    <property type="entry name" value="HTH_Fis"/>
</dbReference>
<keyword evidence="7" id="KW-0902">Two-component regulatory system</keyword>
<keyword evidence="11" id="KW-0804">Transcription</keyword>
<dbReference type="EMBL" id="CP045423">
    <property type="protein sequence ID" value="QFU15430.1"/>
    <property type="molecule type" value="Genomic_DNA"/>
</dbReference>
<dbReference type="GO" id="GO:0043565">
    <property type="term" value="F:sequence-specific DNA binding"/>
    <property type="evidence" value="ECO:0007669"/>
    <property type="project" value="InterPro"/>
</dbReference>
<dbReference type="InterPro" id="IPR025944">
    <property type="entry name" value="Sigma_54_int_dom_CS"/>
</dbReference>
<keyword evidence="9" id="KW-0238">DNA-binding</keyword>
<evidence type="ECO:0000256" key="11">
    <source>
        <dbReference type="ARBA" id="ARBA00023163"/>
    </source>
</evidence>
<evidence type="ECO:0000313" key="14">
    <source>
        <dbReference type="EMBL" id="QFU15430.1"/>
    </source>
</evidence>
<dbReference type="SUPFAM" id="SSF46689">
    <property type="entry name" value="Homeodomain-like"/>
    <property type="match status" value="1"/>
</dbReference>
<dbReference type="InterPro" id="IPR027417">
    <property type="entry name" value="P-loop_NTPase"/>
</dbReference>
<dbReference type="InterPro" id="IPR058031">
    <property type="entry name" value="AAA_lid_NorR"/>
</dbReference>